<dbReference type="eggNOG" id="ENOG50314EV">
    <property type="taxonomic scope" value="Bacteria"/>
</dbReference>
<dbReference type="EMBL" id="FOAZ01000011">
    <property type="protein sequence ID" value="SEL69209.1"/>
    <property type="molecule type" value="Genomic_DNA"/>
</dbReference>
<dbReference type="RefSeq" id="WP_042444532.1">
    <property type="nucleotide sequence ID" value="NZ_BBPN01000007.1"/>
</dbReference>
<organism evidence="2 3">
    <name type="scientific">Streptacidiphilus jiangxiensis</name>
    <dbReference type="NCBI Taxonomy" id="235985"/>
    <lineage>
        <taxon>Bacteria</taxon>
        <taxon>Bacillati</taxon>
        <taxon>Actinomycetota</taxon>
        <taxon>Actinomycetes</taxon>
        <taxon>Kitasatosporales</taxon>
        <taxon>Streptomycetaceae</taxon>
        <taxon>Streptacidiphilus</taxon>
    </lineage>
</organism>
<dbReference type="OrthoDB" id="5178565at2"/>
<proteinExistence type="predicted"/>
<protein>
    <submittedName>
        <fullName evidence="2">TIGR03083 family protein</fullName>
    </submittedName>
</protein>
<dbReference type="Gene3D" id="1.20.120.450">
    <property type="entry name" value="dinb family like domain"/>
    <property type="match status" value="1"/>
</dbReference>
<evidence type="ECO:0000313" key="2">
    <source>
        <dbReference type="EMBL" id="SEL69209.1"/>
    </source>
</evidence>
<dbReference type="InterPro" id="IPR024344">
    <property type="entry name" value="MDMPI_metal-binding"/>
</dbReference>
<dbReference type="AlphaFoldDB" id="A0A1H7SA99"/>
<name>A0A1H7SA99_STRJI</name>
<feature type="domain" description="Mycothiol-dependent maleylpyruvate isomerase metal-binding" evidence="1">
    <location>
        <begin position="13"/>
        <end position="99"/>
    </location>
</feature>
<dbReference type="NCBIfam" id="TIGR03083">
    <property type="entry name" value="maleylpyruvate isomerase family mycothiol-dependent enzyme"/>
    <property type="match status" value="1"/>
</dbReference>
<sequence length="201" mass="21262">MAVPTDLSAQTFAERERLAALLADLTPDQWNAPSLCAGWRVREVVAHITLPFRTGPMRFAAGLAAARFSVNRYADTAARRDGGRMTDAELLAALRDNVRHPWQPPGGGQAGALSHDVIHGLDLTEPLGLPSAPPDRIAAVLAHADGRALTFFGVDLTGLTLRATDTDITFGTGATVVELPARTLLLTVTGRRPLPVTTGAT</sequence>
<keyword evidence="3" id="KW-1185">Reference proteome</keyword>
<gene>
    <name evidence="2" type="ORF">SAMN05414137_111243</name>
</gene>
<evidence type="ECO:0000259" key="1">
    <source>
        <dbReference type="Pfam" id="PF11716"/>
    </source>
</evidence>
<dbReference type="InterPro" id="IPR017517">
    <property type="entry name" value="Maleyloyr_isom"/>
</dbReference>
<evidence type="ECO:0000313" key="3">
    <source>
        <dbReference type="Proteomes" id="UP000183015"/>
    </source>
</evidence>
<dbReference type="GO" id="GO:0046872">
    <property type="term" value="F:metal ion binding"/>
    <property type="evidence" value="ECO:0007669"/>
    <property type="project" value="InterPro"/>
</dbReference>
<dbReference type="STRING" id="235985.SAMN05414137_111243"/>
<dbReference type="Pfam" id="PF11716">
    <property type="entry name" value="MDMPI_N"/>
    <property type="match status" value="1"/>
</dbReference>
<dbReference type="SUPFAM" id="SSF109854">
    <property type="entry name" value="DinB/YfiT-like putative metalloenzymes"/>
    <property type="match status" value="1"/>
</dbReference>
<accession>A0A1H7SA99</accession>
<reference evidence="3" key="1">
    <citation type="submission" date="2016-10" db="EMBL/GenBank/DDBJ databases">
        <authorList>
            <person name="Varghese N."/>
        </authorList>
    </citation>
    <scope>NUCLEOTIDE SEQUENCE [LARGE SCALE GENOMIC DNA]</scope>
    <source>
        <strain evidence="3">DSM 45096 / BCRC 16803 / CGMCC 4.1857 / CIP 109030 / JCM 12277 / KCTC 19219 / NBRC 100920 / 33214</strain>
    </source>
</reference>
<dbReference type="Proteomes" id="UP000183015">
    <property type="component" value="Unassembled WGS sequence"/>
</dbReference>
<dbReference type="InterPro" id="IPR034660">
    <property type="entry name" value="DinB/YfiT-like"/>
</dbReference>